<dbReference type="InterPro" id="IPR041916">
    <property type="entry name" value="Anti_sigma_zinc_sf"/>
</dbReference>
<organism evidence="4 5">
    <name type="scientific">Rohdeia mirabilis</name>
    <dbReference type="NCBI Taxonomy" id="2528008"/>
    <lineage>
        <taxon>Bacteria</taxon>
        <taxon>Pseudomonadati</taxon>
        <taxon>Planctomycetota</taxon>
        <taxon>Planctomycetia</taxon>
        <taxon>Planctomycetia incertae sedis</taxon>
        <taxon>Rohdeia</taxon>
    </lineage>
</organism>
<gene>
    <name evidence="4" type="ORF">Pla163_31350</name>
</gene>
<dbReference type="InterPro" id="IPR021133">
    <property type="entry name" value="HEAT_type_2"/>
</dbReference>
<feature type="region of interest" description="Disordered" evidence="1">
    <location>
        <begin position="372"/>
        <end position="397"/>
    </location>
</feature>
<dbReference type="InterPro" id="IPR027383">
    <property type="entry name" value="Znf_put"/>
</dbReference>
<dbReference type="EMBL" id="CP036290">
    <property type="protein sequence ID" value="QDU85988.1"/>
    <property type="molecule type" value="Genomic_DNA"/>
</dbReference>
<dbReference type="SUPFAM" id="SSF48371">
    <property type="entry name" value="ARM repeat"/>
    <property type="match status" value="1"/>
</dbReference>
<dbReference type="Pfam" id="PF13490">
    <property type="entry name" value="zf-HC2"/>
    <property type="match status" value="1"/>
</dbReference>
<protein>
    <recommendedName>
        <fullName evidence="3">Putative zinc-finger domain-containing protein</fullName>
    </recommendedName>
</protein>
<name>A0A518D3D6_9BACT</name>
<evidence type="ECO:0000256" key="2">
    <source>
        <dbReference type="SAM" id="Phobius"/>
    </source>
</evidence>
<evidence type="ECO:0000313" key="4">
    <source>
        <dbReference type="EMBL" id="QDU85988.1"/>
    </source>
</evidence>
<dbReference type="InterPro" id="IPR016024">
    <property type="entry name" value="ARM-type_fold"/>
</dbReference>
<keyword evidence="2" id="KW-0812">Transmembrane</keyword>
<feature type="region of interest" description="Disordered" evidence="1">
    <location>
        <begin position="262"/>
        <end position="287"/>
    </location>
</feature>
<accession>A0A518D3D6</accession>
<dbReference type="Proteomes" id="UP000319342">
    <property type="component" value="Chromosome"/>
</dbReference>
<dbReference type="AlphaFoldDB" id="A0A518D3D6"/>
<dbReference type="OrthoDB" id="263761at2"/>
<evidence type="ECO:0000256" key="1">
    <source>
        <dbReference type="SAM" id="MobiDB-lite"/>
    </source>
</evidence>
<dbReference type="PROSITE" id="PS50077">
    <property type="entry name" value="HEAT_REPEAT"/>
    <property type="match status" value="1"/>
</dbReference>
<dbReference type="Gene3D" id="1.10.10.1320">
    <property type="entry name" value="Anti-sigma factor, zinc-finger domain"/>
    <property type="match status" value="1"/>
</dbReference>
<dbReference type="RefSeq" id="WP_145190389.1">
    <property type="nucleotide sequence ID" value="NZ_CP036290.1"/>
</dbReference>
<evidence type="ECO:0000313" key="5">
    <source>
        <dbReference type="Proteomes" id="UP000319342"/>
    </source>
</evidence>
<feature type="compositionally biased region" description="Polar residues" evidence="1">
    <location>
        <begin position="378"/>
        <end position="387"/>
    </location>
</feature>
<keyword evidence="2" id="KW-0472">Membrane</keyword>
<sequence length="410" mass="43019">MNCKQTRRRFDAAYDGTLAGRARDAFDAHLDGCAACRSEFEALSAAVSVLDVGPLAATPPEHVAQVMARVRAGMSAGDADDDIGAGAILVPVRRRRPAPFVVLTSHLAAAAIGGLIVWFLVDTARGAFEAVRGAGSERVASLDRARRVTDGAQDVGSGATPAATPNDQLAVAPPRLVFHPLQLQITRNEVVMAAPLPAPIQVDPRAAIERERLRAERRRAAAAGTLALAVARTAGALDRIAVASEESERLARATFDLARAEAESVNSSGGDGNGRSGTGDPLERGGAPGRVLAVATSEPDGAVLVERDGDRIRIATSGPTNEVVPALIALLGDPDERVRESVDRRLRAIAEDLGLPTPEDLAGARTTTAMADPWWRSQRGQAATASIASDGAGTGREERWRAWWNAVRSD</sequence>
<feature type="domain" description="Putative zinc-finger" evidence="3">
    <location>
        <begin position="3"/>
        <end position="37"/>
    </location>
</feature>
<keyword evidence="5" id="KW-1185">Reference proteome</keyword>
<keyword evidence="2" id="KW-1133">Transmembrane helix</keyword>
<feature type="transmembrane region" description="Helical" evidence="2">
    <location>
        <begin position="100"/>
        <end position="121"/>
    </location>
</feature>
<evidence type="ECO:0000259" key="3">
    <source>
        <dbReference type="Pfam" id="PF13490"/>
    </source>
</evidence>
<proteinExistence type="predicted"/>
<reference evidence="4 5" key="1">
    <citation type="submission" date="2019-02" db="EMBL/GenBank/DDBJ databases">
        <title>Deep-cultivation of Planctomycetes and their phenomic and genomic characterization uncovers novel biology.</title>
        <authorList>
            <person name="Wiegand S."/>
            <person name="Jogler M."/>
            <person name="Boedeker C."/>
            <person name="Pinto D."/>
            <person name="Vollmers J."/>
            <person name="Rivas-Marin E."/>
            <person name="Kohn T."/>
            <person name="Peeters S.H."/>
            <person name="Heuer A."/>
            <person name="Rast P."/>
            <person name="Oberbeckmann S."/>
            <person name="Bunk B."/>
            <person name="Jeske O."/>
            <person name="Meyerdierks A."/>
            <person name="Storesund J.E."/>
            <person name="Kallscheuer N."/>
            <person name="Luecker S."/>
            <person name="Lage O.M."/>
            <person name="Pohl T."/>
            <person name="Merkel B.J."/>
            <person name="Hornburger P."/>
            <person name="Mueller R.-W."/>
            <person name="Bruemmer F."/>
            <person name="Labrenz M."/>
            <person name="Spormann A.M."/>
            <person name="Op den Camp H."/>
            <person name="Overmann J."/>
            <person name="Amann R."/>
            <person name="Jetten M.S.M."/>
            <person name="Mascher T."/>
            <person name="Medema M.H."/>
            <person name="Devos D.P."/>
            <person name="Kaster A.-K."/>
            <person name="Ovreas L."/>
            <person name="Rohde M."/>
            <person name="Galperin M.Y."/>
            <person name="Jogler C."/>
        </authorList>
    </citation>
    <scope>NUCLEOTIDE SEQUENCE [LARGE SCALE GENOMIC DNA]</scope>
    <source>
        <strain evidence="4 5">Pla163</strain>
    </source>
</reference>